<evidence type="ECO:0000256" key="1">
    <source>
        <dbReference type="SAM" id="Phobius"/>
    </source>
</evidence>
<proteinExistence type="predicted"/>
<organism evidence="2">
    <name type="scientific">Mycobacterium kansasii</name>
    <dbReference type="NCBI Taxonomy" id="1768"/>
    <lineage>
        <taxon>Bacteria</taxon>
        <taxon>Bacillati</taxon>
        <taxon>Actinomycetota</taxon>
        <taxon>Actinomycetes</taxon>
        <taxon>Mycobacteriales</taxon>
        <taxon>Mycobacteriaceae</taxon>
        <taxon>Mycobacterium</taxon>
    </lineage>
</organism>
<evidence type="ECO:0000313" key="2">
    <source>
        <dbReference type="EMBL" id="VTP04992.1"/>
    </source>
</evidence>
<name>A0A653F7N1_MYCKA</name>
<protein>
    <submittedName>
        <fullName evidence="2">Uncharacterized protein</fullName>
    </submittedName>
</protein>
<keyword evidence="1" id="KW-0812">Transmembrane</keyword>
<dbReference type="AlphaFoldDB" id="A0A653F7N1"/>
<keyword evidence="1" id="KW-1133">Transmembrane helix</keyword>
<feature type="transmembrane region" description="Helical" evidence="1">
    <location>
        <begin position="12"/>
        <end position="30"/>
    </location>
</feature>
<dbReference type="EMBL" id="LR589381">
    <property type="protein sequence ID" value="VTP04992.1"/>
    <property type="molecule type" value="Genomic_DNA"/>
</dbReference>
<reference evidence="2" key="1">
    <citation type="submission" date="2019-05" db="EMBL/GenBank/DDBJ databases">
        <authorList>
            <person name="Naeem R."/>
            <person name="Antony C."/>
            <person name="Guan Q."/>
        </authorList>
    </citation>
    <scope>NUCLEOTIDE SEQUENCE</scope>
    <source>
        <strain evidence="2">3</strain>
    </source>
</reference>
<keyword evidence="1" id="KW-0472">Membrane</keyword>
<accession>A0A653F7N1</accession>
<sequence>MLLVVTLTLDLFSLWPPLAVLLLLCGLTSSG</sequence>
<gene>
    <name evidence="2" type="ORF">BIN_B_04832</name>
</gene>